<dbReference type="Proteomes" id="UP000746747">
    <property type="component" value="Unassembled WGS sequence"/>
</dbReference>
<keyword evidence="3" id="KW-1185">Reference proteome</keyword>
<sequence length="164" mass="18567">MYGRVKSWILVTLLLLHAIVTEAKIGDVKRSALDEMQVLQTDNIEVKEDNGKEIEKMNAEEVTATDVAKGNLKQEMSAHEAGLSNSIGYNNLFKAKRFAHQIPMKSTNDPLDTNILKEMLLKKMLVSSAKRGKLENEGDSDYEYDLRLCTEYLKLKSKTFALEK</sequence>
<keyword evidence="1" id="KW-0732">Signal</keyword>
<dbReference type="AlphaFoldDB" id="A0A8J2LXW6"/>
<feature type="chain" id="PRO_5035254728" evidence="1">
    <location>
        <begin position="24"/>
        <end position="164"/>
    </location>
</feature>
<comment type="caution">
    <text evidence="2">The sequence shown here is derived from an EMBL/GenBank/DDBJ whole genome shotgun (WGS) entry which is preliminary data.</text>
</comment>
<evidence type="ECO:0000313" key="2">
    <source>
        <dbReference type="EMBL" id="CAG9530956.1"/>
    </source>
</evidence>
<accession>A0A8J2LXW6</accession>
<reference evidence="2" key="1">
    <citation type="submission" date="2021-09" db="EMBL/GenBank/DDBJ databases">
        <authorList>
            <consortium name="Pathogen Informatics"/>
        </authorList>
    </citation>
    <scope>NUCLEOTIDE SEQUENCE</scope>
</reference>
<name>A0A8J2LXW6_9BILA</name>
<evidence type="ECO:0000256" key="1">
    <source>
        <dbReference type="SAM" id="SignalP"/>
    </source>
</evidence>
<gene>
    <name evidence="2" type="ORF">CJOHNSTONI_LOCUS1395</name>
</gene>
<evidence type="ECO:0000313" key="3">
    <source>
        <dbReference type="Proteomes" id="UP000746747"/>
    </source>
</evidence>
<organism evidence="2 3">
    <name type="scientific">Cercopithifilaria johnstoni</name>
    <dbReference type="NCBI Taxonomy" id="2874296"/>
    <lineage>
        <taxon>Eukaryota</taxon>
        <taxon>Metazoa</taxon>
        <taxon>Ecdysozoa</taxon>
        <taxon>Nematoda</taxon>
        <taxon>Chromadorea</taxon>
        <taxon>Rhabditida</taxon>
        <taxon>Spirurina</taxon>
        <taxon>Spiruromorpha</taxon>
        <taxon>Filarioidea</taxon>
        <taxon>Onchocercidae</taxon>
        <taxon>Cercopithifilaria</taxon>
    </lineage>
</organism>
<protein>
    <submittedName>
        <fullName evidence="2">Uncharacterized protein</fullName>
    </submittedName>
</protein>
<proteinExistence type="predicted"/>
<feature type="signal peptide" evidence="1">
    <location>
        <begin position="1"/>
        <end position="23"/>
    </location>
</feature>
<dbReference type="EMBL" id="CAKAEH010000433">
    <property type="protein sequence ID" value="CAG9530956.1"/>
    <property type="molecule type" value="Genomic_DNA"/>
</dbReference>